<dbReference type="InterPro" id="IPR013529">
    <property type="entry name" value="Glyco_hydro_42_N"/>
</dbReference>
<evidence type="ECO:0000256" key="3">
    <source>
        <dbReference type="SAM" id="MobiDB-lite"/>
    </source>
</evidence>
<accession>A0A4Q5LVT6</accession>
<feature type="region of interest" description="Disordered" evidence="3">
    <location>
        <begin position="726"/>
        <end position="747"/>
    </location>
</feature>
<dbReference type="Gene3D" id="3.20.20.80">
    <property type="entry name" value="Glycosidases"/>
    <property type="match status" value="1"/>
</dbReference>
<keyword evidence="6" id="KW-1185">Reference proteome</keyword>
<keyword evidence="2" id="KW-0326">Glycosidase</keyword>
<dbReference type="EMBL" id="SEWF01000041">
    <property type="protein sequence ID" value="RYU93583.1"/>
    <property type="molecule type" value="Genomic_DNA"/>
</dbReference>
<protein>
    <recommendedName>
        <fullName evidence="4">Glycoside hydrolase family 42 N-terminal domain-containing protein</fullName>
    </recommendedName>
</protein>
<dbReference type="GO" id="GO:0005975">
    <property type="term" value="P:carbohydrate metabolic process"/>
    <property type="evidence" value="ECO:0007669"/>
    <property type="project" value="InterPro"/>
</dbReference>
<organism evidence="5 6">
    <name type="scientific">Emticicia agri</name>
    <dbReference type="NCBI Taxonomy" id="2492393"/>
    <lineage>
        <taxon>Bacteria</taxon>
        <taxon>Pseudomonadati</taxon>
        <taxon>Bacteroidota</taxon>
        <taxon>Cytophagia</taxon>
        <taxon>Cytophagales</taxon>
        <taxon>Leadbetterellaceae</taxon>
        <taxon>Emticicia</taxon>
    </lineage>
</organism>
<dbReference type="Proteomes" id="UP000293162">
    <property type="component" value="Unassembled WGS sequence"/>
</dbReference>
<dbReference type="SUPFAM" id="SSF51445">
    <property type="entry name" value="(Trans)glycosidases"/>
    <property type="match status" value="1"/>
</dbReference>
<evidence type="ECO:0000256" key="2">
    <source>
        <dbReference type="ARBA" id="ARBA00023295"/>
    </source>
</evidence>
<proteinExistence type="predicted"/>
<dbReference type="Pfam" id="PF02449">
    <property type="entry name" value="Glyco_hydro_42"/>
    <property type="match status" value="1"/>
</dbReference>
<evidence type="ECO:0000256" key="1">
    <source>
        <dbReference type="ARBA" id="ARBA00022801"/>
    </source>
</evidence>
<dbReference type="GO" id="GO:0004565">
    <property type="term" value="F:beta-galactosidase activity"/>
    <property type="evidence" value="ECO:0007669"/>
    <property type="project" value="InterPro"/>
</dbReference>
<feature type="compositionally biased region" description="Basic and acidic residues" evidence="3">
    <location>
        <begin position="736"/>
        <end position="745"/>
    </location>
</feature>
<evidence type="ECO:0000313" key="6">
    <source>
        <dbReference type="Proteomes" id="UP000293162"/>
    </source>
</evidence>
<gene>
    <name evidence="5" type="ORF">EWM59_21285</name>
</gene>
<evidence type="ECO:0000313" key="5">
    <source>
        <dbReference type="EMBL" id="RYU93583.1"/>
    </source>
</evidence>
<dbReference type="GO" id="GO:0009341">
    <property type="term" value="C:beta-galactosidase complex"/>
    <property type="evidence" value="ECO:0007669"/>
    <property type="project" value="InterPro"/>
</dbReference>
<feature type="domain" description="Glycoside hydrolase family 42 N-terminal" evidence="4">
    <location>
        <begin position="350"/>
        <end position="444"/>
    </location>
</feature>
<keyword evidence="1" id="KW-0378">Hydrolase</keyword>
<dbReference type="InterPro" id="IPR017853">
    <property type="entry name" value="GH"/>
</dbReference>
<reference evidence="5 6" key="1">
    <citation type="submission" date="2019-02" db="EMBL/GenBank/DDBJ databases">
        <title>Bacterial novel species Emticicia sp. 17J42-9 isolated from soil.</title>
        <authorList>
            <person name="Jung H.-Y."/>
        </authorList>
    </citation>
    <scope>NUCLEOTIDE SEQUENCE [LARGE SCALE GENOMIC DNA]</scope>
    <source>
        <strain evidence="5 6">17J42-9</strain>
    </source>
</reference>
<sequence length="829" mass="92171">MPYSKPFFMNFILSDGEGNYVGLYRVKSKDDTNGTYDTRYYYLRTDASGTHINVGTNPVSRGNAVNGYFDDLETAIDELNWPDGYGGGDIDTFATRKFITYYQQHVVDTGIENTKTRYSQVYDYGIRDYLIKVEMGLIFPTYAELVANDNSSWADIDELVDHVMGIADDTTVSFRICTDLDDAIFYGENGYYDLWTHQMQDEMNYPSRIQYGSGHVSLSYEAGLDKCKEFVGKLIARYWDRTDGRVLWAADGMTGQNEAAYNYENQPYIYEQGPGVVSTEAGSGNTNLIGAGTTFLTTFNENNPIVINGERLIVTTIGSDTEMATTASVGTFTNQPYKYSGNTKVLHPTIYDYSPPSIAAFRAFMENEYETIEELNASWGESNASFAVIQPPKSGVTTPNPQTPPELLCAVFATNKGKDWWRFNNRQLKNYLSDVRQIILDNSESKVKFVLEFGSVTDIYSPLRQSLLVNEMGGLGGYSDMLKAQLGIMNSHPDLAITVDVFRSVYGGKFGTELSDDDAATQYGAANAEQVKDKLLQMAYGAIQNGATHMMVIPNHNEYYPTMLQVITAIKQYMDTYTNPVPNPGIELEYSVGQQLENPNFLLNAWKAAGGSNTTRIKMIQSSDFGFGENTSGCAYPISIYGALHTFCLHSPAIKSFGYTDAVAAGNQAVLNNYNQNYFRFLSPTHTITYPSTGDLAKSNWRIVGNSGTVYVSNVQKAGYRRVAPDPFTGYQPKENNNHPDRRYPGVEGEDSVFYLPKSDGPYTIYMTNTGTVSLQFLIDILDPGNGQNSINLKDQIISAADGEQSYVLDVSNIPNTTIPQVKLNCNRN</sequence>
<dbReference type="AlphaFoldDB" id="A0A4Q5LVT6"/>
<evidence type="ECO:0000259" key="4">
    <source>
        <dbReference type="Pfam" id="PF02449"/>
    </source>
</evidence>
<name>A0A4Q5LVT6_9BACT</name>
<dbReference type="OrthoDB" id="9800974at2"/>
<comment type="caution">
    <text evidence="5">The sequence shown here is derived from an EMBL/GenBank/DDBJ whole genome shotgun (WGS) entry which is preliminary data.</text>
</comment>